<sequence>MFAALYGLLFVAVYASPYGHIVFHSGYGIYWWPKTDTYGIKFTTFNNTAVAVLVPLGYLILWLVIRRRKSKSEILIQTSQAEQRLQVQAILICVLTCTASLFYYLAPKFTSNVVVFQVLHVIWISSNGSVLTRVVWGRTPESSDPAWMRTGTLASSKLDDGRASFGFVRSRRWFLQQRTNNSRLLSHLGATMCEKKQTLVRKLVPNLRIVC</sequence>
<dbReference type="AlphaFoldDB" id="A0A914WTL7"/>
<accession>A0A914WTL7</accession>
<keyword evidence="1" id="KW-0472">Membrane</keyword>
<evidence type="ECO:0000313" key="2">
    <source>
        <dbReference type="Proteomes" id="UP000887566"/>
    </source>
</evidence>
<dbReference type="Proteomes" id="UP000887566">
    <property type="component" value="Unplaced"/>
</dbReference>
<feature type="transmembrane region" description="Helical" evidence="1">
    <location>
        <begin position="85"/>
        <end position="106"/>
    </location>
</feature>
<dbReference type="InterPro" id="IPR019425">
    <property type="entry name" value="7TM_GPCR_serpentine_rcpt_Srt"/>
</dbReference>
<evidence type="ECO:0000256" key="1">
    <source>
        <dbReference type="SAM" id="Phobius"/>
    </source>
</evidence>
<organism evidence="2 3">
    <name type="scientific">Plectus sambesii</name>
    <dbReference type="NCBI Taxonomy" id="2011161"/>
    <lineage>
        <taxon>Eukaryota</taxon>
        <taxon>Metazoa</taxon>
        <taxon>Ecdysozoa</taxon>
        <taxon>Nematoda</taxon>
        <taxon>Chromadorea</taxon>
        <taxon>Plectida</taxon>
        <taxon>Plectina</taxon>
        <taxon>Plectoidea</taxon>
        <taxon>Plectidae</taxon>
        <taxon>Plectus</taxon>
    </lineage>
</organism>
<evidence type="ECO:0000313" key="3">
    <source>
        <dbReference type="WBParaSite" id="PSAMB.scaffold51size93054.g1049.t1"/>
    </source>
</evidence>
<protein>
    <submittedName>
        <fullName evidence="3">7TM GPCR serpentine receptor class x (Srx) domain-containing protein</fullName>
    </submittedName>
</protein>
<dbReference type="Pfam" id="PF10321">
    <property type="entry name" value="7TM_GPCR_Srt"/>
    <property type="match status" value="1"/>
</dbReference>
<keyword evidence="1" id="KW-0812">Transmembrane</keyword>
<reference evidence="3" key="1">
    <citation type="submission" date="2022-11" db="UniProtKB">
        <authorList>
            <consortium name="WormBaseParasite"/>
        </authorList>
    </citation>
    <scope>IDENTIFICATION</scope>
</reference>
<keyword evidence="1" id="KW-1133">Transmembrane helix</keyword>
<keyword evidence="2" id="KW-1185">Reference proteome</keyword>
<name>A0A914WTL7_9BILA</name>
<feature type="transmembrane region" description="Helical" evidence="1">
    <location>
        <begin position="39"/>
        <end position="64"/>
    </location>
</feature>
<proteinExistence type="predicted"/>
<dbReference type="WBParaSite" id="PSAMB.scaffold51size93054.g1049.t1">
    <property type="protein sequence ID" value="PSAMB.scaffold51size93054.g1049.t1"/>
    <property type="gene ID" value="PSAMB.scaffold51size93054.g1049"/>
</dbReference>